<proteinExistence type="predicted"/>
<feature type="region of interest" description="Disordered" evidence="3">
    <location>
        <begin position="380"/>
        <end position="410"/>
    </location>
</feature>
<dbReference type="PROSITE" id="PS50102">
    <property type="entry name" value="RRM"/>
    <property type="match status" value="1"/>
</dbReference>
<dbReference type="PANTHER" id="PTHR18806">
    <property type="entry name" value="RBM25 PROTEIN"/>
    <property type="match status" value="1"/>
</dbReference>
<feature type="domain" description="PWI" evidence="5">
    <location>
        <begin position="636"/>
        <end position="736"/>
    </location>
</feature>
<dbReference type="AlphaFoldDB" id="A0AAD2DAW6"/>
<evidence type="ECO:0000313" key="7">
    <source>
        <dbReference type="Proteomes" id="UP001295684"/>
    </source>
</evidence>
<dbReference type="InterPro" id="IPR000504">
    <property type="entry name" value="RRM_dom"/>
</dbReference>
<dbReference type="InterPro" id="IPR012677">
    <property type="entry name" value="Nucleotide-bd_a/b_plait_sf"/>
</dbReference>
<gene>
    <name evidence="6" type="ORF">ECRASSUSDP1_LOCUS27584</name>
</gene>
<feature type="region of interest" description="Disordered" evidence="3">
    <location>
        <begin position="479"/>
        <end position="552"/>
    </location>
</feature>
<feature type="coiled-coil region" evidence="2">
    <location>
        <begin position="580"/>
        <end position="623"/>
    </location>
</feature>
<dbReference type="CDD" id="cd12446">
    <property type="entry name" value="RRM_RBM25"/>
    <property type="match status" value="1"/>
</dbReference>
<sequence length="736" mass="85748">MTDWNNPEKNYQNMQNQGYPQNNMGYPPQVSYQPPQGGYPPTGGYPPHSMQYPGSRIDGQHGMPPSNPGSMNPPPGGDYSYRSFTQTYSAAPVPAGSQPAGRRDDGKNYNFLDPIIPTEKRESYAKNLLQAQNQKITEVYKKLYIGKIPTGIKDTLIERLLKACGTVEYWKRAINASNQPKSFGYCEYEEVEGAVVCLKSMNQLKVGENKLMVNCDSKTKEYLNNWIEEKKQEWLNQQKGLEKEVNLEELEEKERNNQIMPWIEELIGQYAGDIQAKFQEILGSQGEQNVGPMTSIDYRSATTLDQARRYKPHIKEIEREGRFLELEKDKIQKYERLRRNWEAKEIKYEEAKLKEKQKEARREADLQELIKRDLEYDPHEDKYHSSCPYFSKSSKEKKRERRKREAQLDEKDRLREIQEIKEEEERKIEEEKKRIEELKREEERKNRAQTRFTEISKIKKEAETPSNVNKDVEMTDVNNQNQQLDPNTPQPLAHNASFFPQQNSNPGMIPLRMPNQMNPANLPPPPPMPQAQTDVPQPAPAFNPPPPPPQMHQRSEVAAQFKEAVTEDIEGPATLLKTEDSTLNENLAFLEQKRKQIEEEAAKKKQEAEQQYEEEDREELIKKLKEIYQSLPKKDDEILAFNLNWDGLISLNVIEVIIRKIIGRRVKEILNVEEENLIQFVIEELKKKVQPKDLKKKLKKVLDEEAGQFVTNVWRAMIFESIKIEKDIIRVPFALY</sequence>
<dbReference type="SUPFAM" id="SSF54928">
    <property type="entry name" value="RNA-binding domain, RBD"/>
    <property type="match status" value="1"/>
</dbReference>
<dbReference type="GO" id="GO:0003723">
    <property type="term" value="F:RNA binding"/>
    <property type="evidence" value="ECO:0007669"/>
    <property type="project" value="UniProtKB-UniRule"/>
</dbReference>
<dbReference type="SMART" id="SM00360">
    <property type="entry name" value="RRM"/>
    <property type="match status" value="1"/>
</dbReference>
<dbReference type="Pfam" id="PF01480">
    <property type="entry name" value="PWI"/>
    <property type="match status" value="1"/>
</dbReference>
<evidence type="ECO:0000256" key="2">
    <source>
        <dbReference type="SAM" id="Coils"/>
    </source>
</evidence>
<keyword evidence="7" id="KW-1185">Reference proteome</keyword>
<feature type="coiled-coil region" evidence="2">
    <location>
        <begin position="324"/>
        <end position="363"/>
    </location>
</feature>
<dbReference type="PANTHER" id="PTHR18806:SF4">
    <property type="entry name" value="RNA-BINDING PROTEIN 25"/>
    <property type="match status" value="1"/>
</dbReference>
<dbReference type="Gene3D" id="3.30.70.330">
    <property type="match status" value="1"/>
</dbReference>
<evidence type="ECO:0000259" key="5">
    <source>
        <dbReference type="PROSITE" id="PS51025"/>
    </source>
</evidence>
<feature type="compositionally biased region" description="Low complexity" evidence="3">
    <location>
        <begin position="25"/>
        <end position="36"/>
    </location>
</feature>
<name>A0AAD2DAW6_EUPCR</name>
<keyword evidence="2" id="KW-0175">Coiled coil</keyword>
<feature type="compositionally biased region" description="Pro residues" evidence="3">
    <location>
        <begin position="65"/>
        <end position="76"/>
    </location>
</feature>
<evidence type="ECO:0000256" key="3">
    <source>
        <dbReference type="SAM" id="MobiDB-lite"/>
    </source>
</evidence>
<dbReference type="PROSITE" id="PS51025">
    <property type="entry name" value="PWI"/>
    <property type="match status" value="1"/>
</dbReference>
<evidence type="ECO:0000256" key="1">
    <source>
        <dbReference type="PROSITE-ProRule" id="PRU00176"/>
    </source>
</evidence>
<evidence type="ECO:0000313" key="6">
    <source>
        <dbReference type="EMBL" id="CAI2385985.1"/>
    </source>
</evidence>
<dbReference type="InterPro" id="IPR052768">
    <property type="entry name" value="RBM25"/>
</dbReference>
<dbReference type="InterPro" id="IPR002483">
    <property type="entry name" value="PWI_dom"/>
</dbReference>
<feature type="domain" description="RRM" evidence="4">
    <location>
        <begin position="141"/>
        <end position="218"/>
    </location>
</feature>
<feature type="compositionally biased region" description="Pro residues" evidence="3">
    <location>
        <begin position="537"/>
        <end position="550"/>
    </location>
</feature>
<feature type="region of interest" description="Disordered" evidence="3">
    <location>
        <begin position="1"/>
        <end position="83"/>
    </location>
</feature>
<dbReference type="InterPro" id="IPR035979">
    <property type="entry name" value="RBD_domain_sf"/>
</dbReference>
<dbReference type="SMART" id="SM00311">
    <property type="entry name" value="PWI"/>
    <property type="match status" value="1"/>
</dbReference>
<dbReference type="Pfam" id="PF00076">
    <property type="entry name" value="RRM_1"/>
    <property type="match status" value="1"/>
</dbReference>
<dbReference type="Gene3D" id="1.20.1390.10">
    <property type="entry name" value="PWI domain"/>
    <property type="match status" value="1"/>
</dbReference>
<comment type="caution">
    <text evidence="6">The sequence shown here is derived from an EMBL/GenBank/DDBJ whole genome shotgun (WGS) entry which is preliminary data.</text>
</comment>
<feature type="compositionally biased region" description="Polar residues" evidence="3">
    <location>
        <begin position="1"/>
        <end position="24"/>
    </location>
</feature>
<dbReference type="EMBL" id="CAMPGE010028465">
    <property type="protein sequence ID" value="CAI2385985.1"/>
    <property type="molecule type" value="Genomic_DNA"/>
</dbReference>
<organism evidence="6 7">
    <name type="scientific">Euplotes crassus</name>
    <dbReference type="NCBI Taxonomy" id="5936"/>
    <lineage>
        <taxon>Eukaryota</taxon>
        <taxon>Sar</taxon>
        <taxon>Alveolata</taxon>
        <taxon>Ciliophora</taxon>
        <taxon>Intramacronucleata</taxon>
        <taxon>Spirotrichea</taxon>
        <taxon>Hypotrichia</taxon>
        <taxon>Euplotida</taxon>
        <taxon>Euplotidae</taxon>
        <taxon>Moneuplotes</taxon>
    </lineage>
</organism>
<reference evidence="6" key="1">
    <citation type="submission" date="2023-07" db="EMBL/GenBank/DDBJ databases">
        <authorList>
            <consortium name="AG Swart"/>
            <person name="Singh M."/>
            <person name="Singh A."/>
            <person name="Seah K."/>
            <person name="Emmerich C."/>
        </authorList>
    </citation>
    <scope>NUCLEOTIDE SEQUENCE</scope>
    <source>
        <strain evidence="6">DP1</strain>
    </source>
</reference>
<evidence type="ECO:0000259" key="4">
    <source>
        <dbReference type="PROSITE" id="PS50102"/>
    </source>
</evidence>
<keyword evidence="1" id="KW-0694">RNA-binding</keyword>
<accession>A0AAD2DAW6</accession>
<dbReference type="InterPro" id="IPR034268">
    <property type="entry name" value="RBM25_RRM"/>
</dbReference>
<feature type="region of interest" description="Disordered" evidence="3">
    <location>
        <begin position="90"/>
        <end position="109"/>
    </location>
</feature>
<dbReference type="Proteomes" id="UP001295684">
    <property type="component" value="Unassembled WGS sequence"/>
</dbReference>
<protein>
    <submittedName>
        <fullName evidence="6">Uncharacterized protein</fullName>
    </submittedName>
</protein>